<dbReference type="SUPFAM" id="SSF140566">
    <property type="entry name" value="FlgN-like"/>
    <property type="match status" value="1"/>
</dbReference>
<reference evidence="5 6" key="1">
    <citation type="submission" date="2018-05" db="EMBL/GenBank/DDBJ databases">
        <title>Genomic Encyclopedia of Type Strains, Phase IV (KMG-IV): sequencing the most valuable type-strain genomes for metagenomic binning, comparative biology and taxonomic classification.</title>
        <authorList>
            <person name="Goeker M."/>
        </authorList>
    </citation>
    <scope>NUCLEOTIDE SEQUENCE [LARGE SCALE GENOMIC DNA]</scope>
    <source>
        <strain evidence="5 6">DSM 19579</strain>
    </source>
</reference>
<feature type="region of interest" description="Disordered" evidence="4">
    <location>
        <begin position="119"/>
        <end position="142"/>
    </location>
</feature>
<keyword evidence="5" id="KW-0282">Flagellum</keyword>
<dbReference type="Proteomes" id="UP000246744">
    <property type="component" value="Unassembled WGS sequence"/>
</dbReference>
<evidence type="ECO:0000256" key="1">
    <source>
        <dbReference type="ARBA" id="ARBA00002397"/>
    </source>
</evidence>
<keyword evidence="5" id="KW-0969">Cilium</keyword>
<keyword evidence="6" id="KW-1185">Reference proteome</keyword>
<comment type="similarity">
    <text evidence="2">Belongs to the FlgN family.</text>
</comment>
<evidence type="ECO:0000256" key="4">
    <source>
        <dbReference type="SAM" id="MobiDB-lite"/>
    </source>
</evidence>
<dbReference type="OrthoDB" id="6462803at2"/>
<dbReference type="Pfam" id="PF05130">
    <property type="entry name" value="FlgN"/>
    <property type="match status" value="1"/>
</dbReference>
<dbReference type="GO" id="GO:0044780">
    <property type="term" value="P:bacterial-type flagellum assembly"/>
    <property type="evidence" value="ECO:0007669"/>
    <property type="project" value="InterPro"/>
</dbReference>
<keyword evidence="3" id="KW-1005">Bacterial flagellum biogenesis</keyword>
<gene>
    <name evidence="5" type="ORF">DES37_10493</name>
</gene>
<evidence type="ECO:0000313" key="6">
    <source>
        <dbReference type="Proteomes" id="UP000246744"/>
    </source>
</evidence>
<sequence>MSRLLELMDQMTSVLNDLKRVLDAEQAQLSAGFVNGVALQRITEEKSSLLATLDYLEQLRRMEQRPRHAAANDDPVELRWQTIKKKTRYLNDLNTHNGWLLEGQLERNKDALEVLRPHQEPGLYGSDGQTATPNRSGKKFSV</sequence>
<dbReference type="Gene3D" id="1.20.58.300">
    <property type="entry name" value="FlgN-like"/>
    <property type="match status" value="1"/>
</dbReference>
<evidence type="ECO:0000313" key="5">
    <source>
        <dbReference type="EMBL" id="PWW09998.1"/>
    </source>
</evidence>
<comment type="function">
    <text evidence="1">Required for the efficient initiation of filament assembly.</text>
</comment>
<comment type="caution">
    <text evidence="5">The sequence shown here is derived from an EMBL/GenBank/DDBJ whole genome shotgun (WGS) entry which is preliminary data.</text>
</comment>
<accession>A0A317Q1F7</accession>
<protein>
    <submittedName>
        <fullName evidence="5">Flagella synthesis protein FlgN</fullName>
    </submittedName>
</protein>
<dbReference type="NCBIfam" id="NF012003">
    <property type="entry name" value="PRK15459.1"/>
    <property type="match status" value="1"/>
</dbReference>
<dbReference type="EMBL" id="QGTS01000004">
    <property type="protein sequence ID" value="PWW09998.1"/>
    <property type="molecule type" value="Genomic_DNA"/>
</dbReference>
<evidence type="ECO:0000256" key="2">
    <source>
        <dbReference type="ARBA" id="ARBA00007703"/>
    </source>
</evidence>
<proteinExistence type="inferred from homology"/>
<dbReference type="RefSeq" id="WP_036108141.1">
    <property type="nucleotide sequence ID" value="NZ_QGTS01000004.1"/>
</dbReference>
<organism evidence="5 6">
    <name type="scientific">Mangrovibacter plantisponsor</name>
    <dbReference type="NCBI Taxonomy" id="451513"/>
    <lineage>
        <taxon>Bacteria</taxon>
        <taxon>Pseudomonadati</taxon>
        <taxon>Pseudomonadota</taxon>
        <taxon>Gammaproteobacteria</taxon>
        <taxon>Enterobacterales</taxon>
        <taxon>Enterobacteriaceae</taxon>
        <taxon>Mangrovibacter</taxon>
    </lineage>
</organism>
<name>A0A317Q1F7_9ENTR</name>
<dbReference type="InterPro" id="IPR007809">
    <property type="entry name" value="FlgN-like"/>
</dbReference>
<evidence type="ECO:0000256" key="3">
    <source>
        <dbReference type="ARBA" id="ARBA00022795"/>
    </source>
</evidence>
<dbReference type="InterPro" id="IPR036679">
    <property type="entry name" value="FlgN-like_sf"/>
</dbReference>
<keyword evidence="5" id="KW-0966">Cell projection</keyword>
<dbReference type="AlphaFoldDB" id="A0A317Q1F7"/>